<evidence type="ECO:0000256" key="1">
    <source>
        <dbReference type="SAM" id="MobiDB-lite"/>
    </source>
</evidence>
<dbReference type="Proteomes" id="UP000663848">
    <property type="component" value="Unassembled WGS sequence"/>
</dbReference>
<feature type="region of interest" description="Disordered" evidence="1">
    <location>
        <begin position="1"/>
        <end position="50"/>
    </location>
</feature>
<evidence type="ECO:0000313" key="3">
    <source>
        <dbReference type="EMBL" id="CAF5071416.1"/>
    </source>
</evidence>
<feature type="non-terminal residue" evidence="4">
    <location>
        <position position="50"/>
    </location>
</feature>
<feature type="compositionally biased region" description="Polar residues" evidence="1">
    <location>
        <begin position="1"/>
        <end position="22"/>
    </location>
</feature>
<accession>A0A822DIW9</accession>
<evidence type="ECO:0000313" key="4">
    <source>
        <dbReference type="EMBL" id="CAF5071480.1"/>
    </source>
</evidence>
<reference evidence="4" key="1">
    <citation type="submission" date="2021-02" db="EMBL/GenBank/DDBJ databases">
        <authorList>
            <person name="Nowell W R."/>
        </authorList>
    </citation>
    <scope>NUCLEOTIDE SEQUENCE</scope>
</reference>
<organism evidence="4 5">
    <name type="scientific">Rotaria socialis</name>
    <dbReference type="NCBI Taxonomy" id="392032"/>
    <lineage>
        <taxon>Eukaryota</taxon>
        <taxon>Metazoa</taxon>
        <taxon>Spiralia</taxon>
        <taxon>Gnathifera</taxon>
        <taxon>Rotifera</taxon>
        <taxon>Eurotatoria</taxon>
        <taxon>Bdelloidea</taxon>
        <taxon>Philodinida</taxon>
        <taxon>Philodinidae</taxon>
        <taxon>Rotaria</taxon>
    </lineage>
</organism>
<protein>
    <submittedName>
        <fullName evidence="4">Uncharacterized protein</fullName>
    </submittedName>
</protein>
<dbReference type="AlphaFoldDB" id="A0A822DIW9"/>
<feature type="compositionally biased region" description="Basic and acidic residues" evidence="1">
    <location>
        <begin position="41"/>
        <end position="50"/>
    </location>
</feature>
<feature type="non-terminal residue" evidence="4">
    <location>
        <position position="1"/>
    </location>
</feature>
<sequence length="50" mass="5522">AQGQDTIQRIINQPRPATSSGSRKYDDLFGDSPPKSSTLGDMDKTKRTVR</sequence>
<evidence type="ECO:0000313" key="6">
    <source>
        <dbReference type="Proteomes" id="UP000663873"/>
    </source>
</evidence>
<dbReference type="EMBL" id="CAJOBP010070557">
    <property type="protein sequence ID" value="CAF4881558.1"/>
    <property type="molecule type" value="Genomic_DNA"/>
</dbReference>
<comment type="caution">
    <text evidence="4">The sequence shown here is derived from an EMBL/GenBank/DDBJ whole genome shotgun (WGS) entry which is preliminary data.</text>
</comment>
<keyword evidence="6" id="KW-1185">Reference proteome</keyword>
<proteinExistence type="predicted"/>
<gene>
    <name evidence="3" type="ORF">QYT958_LOCUS43280</name>
    <name evidence="4" type="ORF">QYT958_LOCUS43284</name>
    <name evidence="2" type="ORF">UJA718_LOCUS44715</name>
</gene>
<dbReference type="EMBL" id="CAJOBR010060543">
    <property type="protein sequence ID" value="CAF5071416.1"/>
    <property type="molecule type" value="Genomic_DNA"/>
</dbReference>
<evidence type="ECO:0000313" key="2">
    <source>
        <dbReference type="EMBL" id="CAF4881558.1"/>
    </source>
</evidence>
<evidence type="ECO:0000313" key="5">
    <source>
        <dbReference type="Proteomes" id="UP000663848"/>
    </source>
</evidence>
<name>A0A822DIW9_9BILA</name>
<dbReference type="Proteomes" id="UP000663873">
    <property type="component" value="Unassembled WGS sequence"/>
</dbReference>
<dbReference type="EMBL" id="CAJOBR010060570">
    <property type="protein sequence ID" value="CAF5071480.1"/>
    <property type="molecule type" value="Genomic_DNA"/>
</dbReference>